<dbReference type="AlphaFoldDB" id="A0A7W9EVS4"/>
<organism evidence="2 3">
    <name type="scientific">Sphingomonas aerophila</name>
    <dbReference type="NCBI Taxonomy" id="1344948"/>
    <lineage>
        <taxon>Bacteria</taxon>
        <taxon>Pseudomonadati</taxon>
        <taxon>Pseudomonadota</taxon>
        <taxon>Alphaproteobacteria</taxon>
        <taxon>Sphingomonadales</taxon>
        <taxon>Sphingomonadaceae</taxon>
        <taxon>Sphingomonas</taxon>
    </lineage>
</organism>
<reference evidence="2 3" key="1">
    <citation type="submission" date="2020-08" db="EMBL/GenBank/DDBJ databases">
        <title>Genomic Encyclopedia of Type Strains, Phase IV (KMG-IV): sequencing the most valuable type-strain genomes for metagenomic binning, comparative biology and taxonomic classification.</title>
        <authorList>
            <person name="Goeker M."/>
        </authorList>
    </citation>
    <scope>NUCLEOTIDE SEQUENCE [LARGE SCALE GENOMIC DNA]</scope>
    <source>
        <strain evidence="2 3">DSM 100044</strain>
    </source>
</reference>
<feature type="transmembrane region" description="Helical" evidence="1">
    <location>
        <begin position="49"/>
        <end position="67"/>
    </location>
</feature>
<name>A0A7W9EVS4_9SPHN</name>
<keyword evidence="1" id="KW-0472">Membrane</keyword>
<comment type="caution">
    <text evidence="2">The sequence shown here is derived from an EMBL/GenBank/DDBJ whole genome shotgun (WGS) entry which is preliminary data.</text>
</comment>
<dbReference type="EMBL" id="JACIJK010000011">
    <property type="protein sequence ID" value="MBB5716541.1"/>
    <property type="molecule type" value="Genomic_DNA"/>
</dbReference>
<gene>
    <name evidence="2" type="ORF">FHS94_003407</name>
</gene>
<dbReference type="Proteomes" id="UP000546200">
    <property type="component" value="Unassembled WGS sequence"/>
</dbReference>
<proteinExistence type="predicted"/>
<keyword evidence="3" id="KW-1185">Reference proteome</keyword>
<evidence type="ECO:0000313" key="2">
    <source>
        <dbReference type="EMBL" id="MBB5716541.1"/>
    </source>
</evidence>
<keyword evidence="1" id="KW-0812">Transmembrane</keyword>
<evidence type="ECO:0000313" key="3">
    <source>
        <dbReference type="Proteomes" id="UP000546200"/>
    </source>
</evidence>
<evidence type="ECO:0000256" key="1">
    <source>
        <dbReference type="SAM" id="Phobius"/>
    </source>
</evidence>
<protein>
    <submittedName>
        <fullName evidence="2">Uncharacterized protein</fullName>
    </submittedName>
</protein>
<sequence>MMKLLGGLLVTGGVLLAGTTGLCTGAVILFSLSSIVTQPLEMLYASPLLLIGIVPCAVGVLIVRVGLRMMRRSDED</sequence>
<keyword evidence="1" id="KW-1133">Transmembrane helix</keyword>
<accession>A0A7W9EVS4</accession>